<evidence type="ECO:0000313" key="2">
    <source>
        <dbReference type="Proteomes" id="UP000600449"/>
    </source>
</evidence>
<protein>
    <submittedName>
        <fullName evidence="1">3-keto-5-aminohexanoate cleavage enzyme</fullName>
    </submittedName>
</protein>
<name>A0A917Q473_9HYPH</name>
<dbReference type="InterPro" id="IPR013785">
    <property type="entry name" value="Aldolase_TIM"/>
</dbReference>
<dbReference type="RefSeq" id="WP_188908627.1">
    <property type="nucleotide sequence ID" value="NZ_BMMF01000001.1"/>
</dbReference>
<comment type="caution">
    <text evidence="1">The sequence shown here is derived from an EMBL/GenBank/DDBJ whole genome shotgun (WGS) entry which is preliminary data.</text>
</comment>
<dbReference type="PANTHER" id="PTHR37418:SF1">
    <property type="entry name" value="3-KETO-5-AMINOHEXANOATE CLEAVAGE PROTEIN"/>
    <property type="match status" value="1"/>
</dbReference>
<organism evidence="1 2">
    <name type="scientific">Salinarimonas ramus</name>
    <dbReference type="NCBI Taxonomy" id="690164"/>
    <lineage>
        <taxon>Bacteria</taxon>
        <taxon>Pseudomonadati</taxon>
        <taxon>Pseudomonadota</taxon>
        <taxon>Alphaproteobacteria</taxon>
        <taxon>Hyphomicrobiales</taxon>
        <taxon>Salinarimonadaceae</taxon>
        <taxon>Salinarimonas</taxon>
    </lineage>
</organism>
<keyword evidence="2" id="KW-1185">Reference proteome</keyword>
<dbReference type="GO" id="GO:0043720">
    <property type="term" value="F:3-keto-5-aminohexanoate cleavage activity"/>
    <property type="evidence" value="ECO:0007669"/>
    <property type="project" value="InterPro"/>
</dbReference>
<dbReference type="Gene3D" id="3.20.20.70">
    <property type="entry name" value="Aldolase class I"/>
    <property type="match status" value="1"/>
</dbReference>
<dbReference type="AlphaFoldDB" id="A0A917Q473"/>
<dbReference type="EMBL" id="BMMF01000001">
    <property type="protein sequence ID" value="GGK19247.1"/>
    <property type="molecule type" value="Genomic_DNA"/>
</dbReference>
<dbReference type="PANTHER" id="PTHR37418">
    <property type="entry name" value="3-KETO-5-AMINOHEXANOATE CLEAVAGE ENZYME-RELATED"/>
    <property type="match status" value="1"/>
</dbReference>
<dbReference type="Pfam" id="PF05853">
    <property type="entry name" value="BKACE"/>
    <property type="match status" value="1"/>
</dbReference>
<dbReference type="Proteomes" id="UP000600449">
    <property type="component" value="Unassembled WGS sequence"/>
</dbReference>
<proteinExistence type="predicted"/>
<dbReference type="InterPro" id="IPR008567">
    <property type="entry name" value="BKACE"/>
</dbReference>
<gene>
    <name evidence="1" type="ORF">GCM10011322_02370</name>
</gene>
<reference evidence="1 2" key="1">
    <citation type="journal article" date="2014" name="Int. J. Syst. Evol. Microbiol.">
        <title>Complete genome sequence of Corynebacterium casei LMG S-19264T (=DSM 44701T), isolated from a smear-ripened cheese.</title>
        <authorList>
            <consortium name="US DOE Joint Genome Institute (JGI-PGF)"/>
            <person name="Walter F."/>
            <person name="Albersmeier A."/>
            <person name="Kalinowski J."/>
            <person name="Ruckert C."/>
        </authorList>
    </citation>
    <scope>NUCLEOTIDE SEQUENCE [LARGE SCALE GENOMIC DNA]</scope>
    <source>
        <strain evidence="1 2">CGMCC 1.9161</strain>
    </source>
</reference>
<sequence length="238" mass="24226">MLLQAALNGARARAAHPAIPLTPDELAADAAAAVAAGAGALHVHPRDASGAESLDAETIAAALEAIRAACPGVPVGVSTGQWIAPGGAARRAAMRGWRVLPDYVSINLVEADAPEIAAIALEMGIGIEAGLWSRGDVARFLHEPWADRVLRVLVEINEQGEDAALGAFEGVMAELDEGGHAGPVLSHGLDTGFWPVLAAARRAGHDLRIGLEDVLVLPDGTPASGNAALVAAAVEIAR</sequence>
<evidence type="ECO:0000313" key="1">
    <source>
        <dbReference type="EMBL" id="GGK19247.1"/>
    </source>
</evidence>
<accession>A0A917Q473</accession>